<accession>A0A8X6ULM7</accession>
<dbReference type="AlphaFoldDB" id="A0A8X6ULM7"/>
<proteinExistence type="predicted"/>
<organism evidence="1 2">
    <name type="scientific">Nephila pilipes</name>
    <name type="common">Giant wood spider</name>
    <name type="synonym">Nephila maculata</name>
    <dbReference type="NCBI Taxonomy" id="299642"/>
    <lineage>
        <taxon>Eukaryota</taxon>
        <taxon>Metazoa</taxon>
        <taxon>Ecdysozoa</taxon>
        <taxon>Arthropoda</taxon>
        <taxon>Chelicerata</taxon>
        <taxon>Arachnida</taxon>
        <taxon>Araneae</taxon>
        <taxon>Araneomorphae</taxon>
        <taxon>Entelegynae</taxon>
        <taxon>Araneoidea</taxon>
        <taxon>Nephilidae</taxon>
        <taxon>Nephila</taxon>
    </lineage>
</organism>
<evidence type="ECO:0000313" key="2">
    <source>
        <dbReference type="Proteomes" id="UP000887013"/>
    </source>
</evidence>
<comment type="caution">
    <text evidence="1">The sequence shown here is derived from an EMBL/GenBank/DDBJ whole genome shotgun (WGS) entry which is preliminary data.</text>
</comment>
<reference evidence="1" key="1">
    <citation type="submission" date="2020-08" db="EMBL/GenBank/DDBJ databases">
        <title>Multicomponent nature underlies the extraordinary mechanical properties of spider dragline silk.</title>
        <authorList>
            <person name="Kono N."/>
            <person name="Nakamura H."/>
            <person name="Mori M."/>
            <person name="Yoshida Y."/>
            <person name="Ohtoshi R."/>
            <person name="Malay A.D."/>
            <person name="Moran D.A.P."/>
            <person name="Tomita M."/>
            <person name="Numata K."/>
            <person name="Arakawa K."/>
        </authorList>
    </citation>
    <scope>NUCLEOTIDE SEQUENCE</scope>
</reference>
<gene>
    <name evidence="1" type="ORF">NPIL_545091</name>
</gene>
<dbReference type="Proteomes" id="UP000887013">
    <property type="component" value="Unassembled WGS sequence"/>
</dbReference>
<dbReference type="EMBL" id="BMAW01034321">
    <property type="protein sequence ID" value="GFU34746.1"/>
    <property type="molecule type" value="Genomic_DNA"/>
</dbReference>
<sequence>MQLRECFRNSIRVQQVTPTAIDSTPAVSENGGTPSVGWVCRLDPALSADQSGSRPTENFLCQTVFTNHRSRLMKGLRWQNPVNAFLKSLSLEMSSTSWPTEVLSNRTEMGRK</sequence>
<name>A0A8X6ULM7_NEPPI</name>
<protein>
    <submittedName>
        <fullName evidence="1">Uncharacterized protein</fullName>
    </submittedName>
</protein>
<keyword evidence="2" id="KW-1185">Reference proteome</keyword>
<evidence type="ECO:0000313" key="1">
    <source>
        <dbReference type="EMBL" id="GFU34746.1"/>
    </source>
</evidence>